<keyword evidence="3" id="KW-1185">Reference proteome</keyword>
<feature type="compositionally biased region" description="Acidic residues" evidence="1">
    <location>
        <begin position="462"/>
        <end position="471"/>
    </location>
</feature>
<feature type="compositionally biased region" description="Polar residues" evidence="1">
    <location>
        <begin position="932"/>
        <end position="942"/>
    </location>
</feature>
<dbReference type="Pfam" id="PF13365">
    <property type="entry name" value="Trypsin_2"/>
    <property type="match status" value="1"/>
</dbReference>
<feature type="compositionally biased region" description="Basic and acidic residues" evidence="1">
    <location>
        <begin position="155"/>
        <end position="168"/>
    </location>
</feature>
<protein>
    <submittedName>
        <fullName evidence="2">Uncharacterized protein</fullName>
    </submittedName>
</protein>
<evidence type="ECO:0000256" key="1">
    <source>
        <dbReference type="SAM" id="MobiDB-lite"/>
    </source>
</evidence>
<evidence type="ECO:0000313" key="2">
    <source>
        <dbReference type="EMBL" id="KAK3087702.1"/>
    </source>
</evidence>
<name>A0AA89BM42_PINIB</name>
<dbReference type="EMBL" id="VSWD01000011">
    <property type="protein sequence ID" value="KAK3087702.1"/>
    <property type="molecule type" value="Genomic_DNA"/>
</dbReference>
<feature type="compositionally biased region" description="Polar residues" evidence="1">
    <location>
        <begin position="886"/>
        <end position="915"/>
    </location>
</feature>
<reference evidence="2" key="1">
    <citation type="submission" date="2019-08" db="EMBL/GenBank/DDBJ databases">
        <title>The improved chromosome-level genome for the pearl oyster Pinctada fucata martensii using PacBio sequencing and Hi-C.</title>
        <authorList>
            <person name="Zheng Z."/>
        </authorList>
    </citation>
    <scope>NUCLEOTIDE SEQUENCE</scope>
    <source>
        <strain evidence="2">ZZ-2019</strain>
        <tissue evidence="2">Adductor muscle</tissue>
    </source>
</reference>
<feature type="compositionally biased region" description="Basic and acidic residues" evidence="1">
    <location>
        <begin position="989"/>
        <end position="998"/>
    </location>
</feature>
<feature type="compositionally biased region" description="Basic residues" evidence="1">
    <location>
        <begin position="437"/>
        <end position="446"/>
    </location>
</feature>
<dbReference type="InterPro" id="IPR009003">
    <property type="entry name" value="Peptidase_S1_PA"/>
</dbReference>
<dbReference type="PANTHER" id="PTHR14389">
    <property type="entry name" value="SI:CH1073-475A24.1"/>
    <property type="match status" value="1"/>
</dbReference>
<comment type="caution">
    <text evidence="2">The sequence shown here is derived from an EMBL/GenBank/DDBJ whole genome shotgun (WGS) entry which is preliminary data.</text>
</comment>
<feature type="region of interest" description="Disordered" evidence="1">
    <location>
        <begin position="152"/>
        <end position="492"/>
    </location>
</feature>
<evidence type="ECO:0000313" key="3">
    <source>
        <dbReference type="Proteomes" id="UP001186944"/>
    </source>
</evidence>
<feature type="compositionally biased region" description="Basic and acidic residues" evidence="1">
    <location>
        <begin position="592"/>
        <end position="602"/>
    </location>
</feature>
<feature type="region of interest" description="Disordered" evidence="1">
    <location>
        <begin position="508"/>
        <end position="554"/>
    </location>
</feature>
<dbReference type="SUPFAM" id="SSF50494">
    <property type="entry name" value="Trypsin-like serine proteases"/>
    <property type="match status" value="1"/>
</dbReference>
<feature type="region of interest" description="Disordered" evidence="1">
    <location>
        <begin position="567"/>
        <end position="603"/>
    </location>
</feature>
<dbReference type="AlphaFoldDB" id="A0AA89BM42"/>
<feature type="compositionally biased region" description="Polar residues" evidence="1">
    <location>
        <begin position="244"/>
        <end position="267"/>
    </location>
</feature>
<gene>
    <name evidence="2" type="ORF">FSP39_009367</name>
</gene>
<feature type="compositionally biased region" description="Basic and acidic residues" evidence="1">
    <location>
        <begin position="530"/>
        <end position="542"/>
    </location>
</feature>
<feature type="region of interest" description="Disordered" evidence="1">
    <location>
        <begin position="110"/>
        <end position="133"/>
    </location>
</feature>
<organism evidence="2 3">
    <name type="scientific">Pinctada imbricata</name>
    <name type="common">Atlantic pearl-oyster</name>
    <name type="synonym">Pinctada martensii</name>
    <dbReference type="NCBI Taxonomy" id="66713"/>
    <lineage>
        <taxon>Eukaryota</taxon>
        <taxon>Metazoa</taxon>
        <taxon>Spiralia</taxon>
        <taxon>Lophotrochozoa</taxon>
        <taxon>Mollusca</taxon>
        <taxon>Bivalvia</taxon>
        <taxon>Autobranchia</taxon>
        <taxon>Pteriomorphia</taxon>
        <taxon>Pterioida</taxon>
        <taxon>Pterioidea</taxon>
        <taxon>Pteriidae</taxon>
        <taxon>Pinctada</taxon>
    </lineage>
</organism>
<feature type="region of interest" description="Disordered" evidence="1">
    <location>
        <begin position="886"/>
        <end position="998"/>
    </location>
</feature>
<proteinExistence type="predicted"/>
<feature type="compositionally biased region" description="Polar residues" evidence="1">
    <location>
        <begin position="367"/>
        <end position="376"/>
    </location>
</feature>
<feature type="compositionally biased region" description="Basic and acidic residues" evidence="1">
    <location>
        <begin position="377"/>
        <end position="388"/>
    </location>
</feature>
<feature type="compositionally biased region" description="Basic and acidic residues" evidence="1">
    <location>
        <begin position="573"/>
        <end position="585"/>
    </location>
</feature>
<feature type="compositionally biased region" description="Polar residues" evidence="1">
    <location>
        <begin position="275"/>
        <end position="299"/>
    </location>
</feature>
<accession>A0AA89BM42</accession>
<dbReference type="PANTHER" id="PTHR14389:SF3">
    <property type="entry name" value="PROTEIN FAM111A-LIKE"/>
    <property type="match status" value="1"/>
</dbReference>
<dbReference type="Proteomes" id="UP001186944">
    <property type="component" value="Unassembled WGS sequence"/>
</dbReference>
<sequence>MSYFMRITSSAYLDEPAGHIITRDLSIIKDSRLRSLPKKGPKYRIPSKIDSIKYREVLNEALEVYIRIWCKFNVKRLQIQHHLRTDKQEQIRTNNVKQLFKEIAMGNCTGKQKEKKKSKDRIPQKKDKHCVKAVKDPAPVVFESKNNDVTWGNRDVIEETESKPKQEIPKAPLATTEDTDIGSPKDESNRTANHNSGKKVESHASANQNPGKKAENDASAHQAVSVGQVRIQMNGNYKPRVVTSEVTNTADNPGDVQNSQSEPQKSSMAKEEYVQPSNSVNVQHSNSRPYNFTFDNSNFAKGKTLYPKPNTVSTAGKGKQKESEIVQSSVTNPDLPYNEPMTGEFDGGSLSLGAGRFAQPESEVGEPSTSHIVQPESTDRNNDAHQAVDSHTAGKLGDIVSTREQDPGHGTNSDTSHPSKKVDTSVYDKMMEEQTRQRQKTFTRQKHVSEDDSTDSSSASESSDDSSDNTNDDSSSHDSDDEDDRGTRTDIGEVKNLIIGKNGRIIDNTKGRAQNVPKITKRKKQVSGAKAEKSEKNTKQKGDQGAGPRNRTKIDYAGNLIIGSGGIIQDNSKIGHQDKKNDTKGKKSKQRHKEEVVKDDGIPRSTATNPIAIYESSAVTAVAHSVGIIQGFHINGTVFRVGEDKVMTCWHVVEGIIYDKKTGKLLFERLNEAFVDFNYISSFQEERYQRYRLEPKIVYRNEQLDVAILCLKQNDYGTPFPEAITNFDHFCREQHENYSIYLVGHSQAHIKEMDRVLRYWEPMQHRIDDLNKWSKKKYELEYDPEGLMKSSERIMFQCSFRQGASGAPGFYVDPTGRAVLVTMLLRGFPAFFYYDNFKDERKNIDDKYLKQQGVNIGEVMKDIQQRDSSLHKEIFETKVQINILPSGSSAPRRMLSQTDSSSTPNVHVSNSSSNLGALAEAQNGSEGEHSGENNAVNPSDTLEITIDSRELNDSDGQTRAGEMNAHDFTEESTGPKIRISTTVKKSKGNRTDSSDEQS</sequence>